<keyword evidence="1" id="KW-0328">Glycosyltransferase</keyword>
<sequence length="405" mass="45738">MKLLVLSRVFPNAVQPTYGVFVRERMFRVAEHIPLVVVAPVAWFPGQGLIRRFWKPHFRPPIPRHEVQDGIDVYHPRFLCIPGIMKWTDAPFLALGILPLVRRLKREQGITAIDSHFIYPDGVTAWLLGRWLGLPWTITLRGTLLRISRTRACRWLALRAMHGAARVFSVSDDLRRLALEMGIPPHQVEVMPNGINLEHFRPEDREACRRALGLPQAAKIMITVGGLNERKGFHRVIEQMPALLQRHPDLHYLCVGGGGPDGNELAWLQGLAEEKGVSERVHFTGAVAPERLRDYYSAADLFVLATRFEGWANVFLEAAACGLPTVTTRVGGNAEVIHADWLGRLVELGDGDALRDAIADALEARWDHEAIIAYARENRWEMRIPTLVRRLHEATHAERQGSTDL</sequence>
<dbReference type="PANTHER" id="PTHR12526:SF510">
    <property type="entry name" value="D-INOSITOL 3-PHOSPHATE GLYCOSYLTRANSFERASE"/>
    <property type="match status" value="1"/>
</dbReference>
<name>A0A1V3A247_9GAMM</name>
<reference evidence="5 6" key="1">
    <citation type="submission" date="2017-02" db="EMBL/GenBank/DDBJ databases">
        <title>Genomic diversity within the haloalkaliphilic genus Thioalkalivibrio.</title>
        <authorList>
            <person name="Ahn A.-C."/>
            <person name="Meier-Kolthoff J."/>
            <person name="Overmars L."/>
            <person name="Richter M."/>
            <person name="Woyke T."/>
            <person name="Sorokin D.Y."/>
            <person name="Muyzer G."/>
        </authorList>
    </citation>
    <scope>NUCLEOTIDE SEQUENCE [LARGE SCALE GENOMIC DNA]</scope>
    <source>
        <strain evidence="5 6">HL17</strain>
    </source>
</reference>
<evidence type="ECO:0000313" key="6">
    <source>
        <dbReference type="Proteomes" id="UP000189177"/>
    </source>
</evidence>
<evidence type="ECO:0000256" key="1">
    <source>
        <dbReference type="ARBA" id="ARBA00022676"/>
    </source>
</evidence>
<dbReference type="Pfam" id="PF00534">
    <property type="entry name" value="Glycos_transf_1"/>
    <property type="match status" value="1"/>
</dbReference>
<protein>
    <submittedName>
        <fullName evidence="5">Glycosyl transferase family 1</fullName>
    </submittedName>
</protein>
<dbReference type="PANTHER" id="PTHR12526">
    <property type="entry name" value="GLYCOSYLTRANSFERASE"/>
    <property type="match status" value="1"/>
</dbReference>
<dbReference type="Pfam" id="PF13579">
    <property type="entry name" value="Glyco_trans_4_4"/>
    <property type="match status" value="1"/>
</dbReference>
<dbReference type="SUPFAM" id="SSF53756">
    <property type="entry name" value="UDP-Glycosyltransferase/glycogen phosphorylase"/>
    <property type="match status" value="1"/>
</dbReference>
<evidence type="ECO:0000256" key="2">
    <source>
        <dbReference type="ARBA" id="ARBA00022679"/>
    </source>
</evidence>
<accession>A0A1V3A247</accession>
<evidence type="ECO:0000313" key="5">
    <source>
        <dbReference type="EMBL" id="OOC11440.1"/>
    </source>
</evidence>
<evidence type="ECO:0000259" key="4">
    <source>
        <dbReference type="Pfam" id="PF13579"/>
    </source>
</evidence>
<dbReference type="AlphaFoldDB" id="A0A1V3A247"/>
<feature type="domain" description="Glycosyltransferase subfamily 4-like N-terminal" evidence="4">
    <location>
        <begin position="62"/>
        <end position="194"/>
    </location>
</feature>
<organism evidence="5 6">
    <name type="scientific">Thioalkalivibrio halophilus</name>
    <dbReference type="NCBI Taxonomy" id="252474"/>
    <lineage>
        <taxon>Bacteria</taxon>
        <taxon>Pseudomonadati</taxon>
        <taxon>Pseudomonadota</taxon>
        <taxon>Gammaproteobacteria</taxon>
        <taxon>Chromatiales</taxon>
        <taxon>Ectothiorhodospiraceae</taxon>
        <taxon>Thioalkalivibrio</taxon>
    </lineage>
</organism>
<dbReference type="GO" id="GO:1901135">
    <property type="term" value="P:carbohydrate derivative metabolic process"/>
    <property type="evidence" value="ECO:0007669"/>
    <property type="project" value="UniProtKB-ARBA"/>
</dbReference>
<dbReference type="Proteomes" id="UP000189177">
    <property type="component" value="Unassembled WGS sequence"/>
</dbReference>
<feature type="domain" description="Glycosyl transferase family 1" evidence="3">
    <location>
        <begin position="204"/>
        <end position="377"/>
    </location>
</feature>
<dbReference type="Gene3D" id="3.40.50.2000">
    <property type="entry name" value="Glycogen Phosphorylase B"/>
    <property type="match status" value="2"/>
</dbReference>
<dbReference type="RefSeq" id="WP_077243424.1">
    <property type="nucleotide sequence ID" value="NZ_MUZR01000002.1"/>
</dbReference>
<dbReference type="InterPro" id="IPR028098">
    <property type="entry name" value="Glyco_trans_4-like_N"/>
</dbReference>
<keyword evidence="2 5" id="KW-0808">Transferase</keyword>
<keyword evidence="6" id="KW-1185">Reference proteome</keyword>
<dbReference type="STRING" id="252474.B1A74_00245"/>
<evidence type="ECO:0000259" key="3">
    <source>
        <dbReference type="Pfam" id="PF00534"/>
    </source>
</evidence>
<dbReference type="GO" id="GO:0016757">
    <property type="term" value="F:glycosyltransferase activity"/>
    <property type="evidence" value="ECO:0007669"/>
    <property type="project" value="UniProtKB-KW"/>
</dbReference>
<dbReference type="OrthoDB" id="258796at2"/>
<dbReference type="InterPro" id="IPR001296">
    <property type="entry name" value="Glyco_trans_1"/>
</dbReference>
<comment type="caution">
    <text evidence="5">The sequence shown here is derived from an EMBL/GenBank/DDBJ whole genome shotgun (WGS) entry which is preliminary data.</text>
</comment>
<gene>
    <name evidence="5" type="ORF">B1A74_00245</name>
</gene>
<dbReference type="EMBL" id="MUZR01000002">
    <property type="protein sequence ID" value="OOC11440.1"/>
    <property type="molecule type" value="Genomic_DNA"/>
</dbReference>
<proteinExistence type="predicted"/>